<dbReference type="Proteomes" id="UP000824162">
    <property type="component" value="Unassembled WGS sequence"/>
</dbReference>
<evidence type="ECO:0000256" key="6">
    <source>
        <dbReference type="ARBA" id="ARBA00022989"/>
    </source>
</evidence>
<evidence type="ECO:0000259" key="11">
    <source>
        <dbReference type="Pfam" id="PF02096"/>
    </source>
</evidence>
<keyword evidence="4 9" id="KW-0812">Transmembrane</keyword>
<keyword evidence="8" id="KW-0143">Chaperone</keyword>
<feature type="transmembrane region" description="Helical" evidence="10">
    <location>
        <begin position="87"/>
        <end position="108"/>
    </location>
</feature>
<dbReference type="CDD" id="cd20070">
    <property type="entry name" value="5TM_YidC_Alb3"/>
    <property type="match status" value="1"/>
</dbReference>
<evidence type="ECO:0000256" key="2">
    <source>
        <dbReference type="ARBA" id="ARBA00022448"/>
    </source>
</evidence>
<comment type="subcellular location">
    <subcellularLocation>
        <location evidence="1">Cell membrane</location>
        <topology evidence="1">Multi-pass membrane protein</topology>
    </subcellularLocation>
    <subcellularLocation>
        <location evidence="9">Membrane</location>
        <topology evidence="9">Multi-pass membrane protein</topology>
    </subcellularLocation>
</comment>
<evidence type="ECO:0000256" key="8">
    <source>
        <dbReference type="ARBA" id="ARBA00023186"/>
    </source>
</evidence>
<dbReference type="NCBIfam" id="TIGR03592">
    <property type="entry name" value="yidC_oxa1_cterm"/>
    <property type="match status" value="1"/>
</dbReference>
<comment type="similarity">
    <text evidence="9">Belongs to the OXA1/ALB3/YidC family.</text>
</comment>
<keyword evidence="2" id="KW-0813">Transport</keyword>
<proteinExistence type="inferred from homology"/>
<protein>
    <submittedName>
        <fullName evidence="12">YidC/Oxa1 family membrane protein insertase</fullName>
    </submittedName>
</protein>
<accession>A0A9D1PQU2</accession>
<evidence type="ECO:0000256" key="10">
    <source>
        <dbReference type="SAM" id="Phobius"/>
    </source>
</evidence>
<comment type="caution">
    <text evidence="12">The sequence shown here is derived from an EMBL/GenBank/DDBJ whole genome shotgun (WGS) entry which is preliminary data.</text>
</comment>
<evidence type="ECO:0000256" key="3">
    <source>
        <dbReference type="ARBA" id="ARBA00022475"/>
    </source>
</evidence>
<evidence type="ECO:0000256" key="1">
    <source>
        <dbReference type="ARBA" id="ARBA00004651"/>
    </source>
</evidence>
<keyword evidence="5" id="KW-0653">Protein transport</keyword>
<feature type="transmembrane region" description="Helical" evidence="10">
    <location>
        <begin position="20"/>
        <end position="42"/>
    </location>
</feature>
<evidence type="ECO:0000256" key="5">
    <source>
        <dbReference type="ARBA" id="ARBA00022927"/>
    </source>
</evidence>
<dbReference type="AlphaFoldDB" id="A0A9D1PQU2"/>
<dbReference type="PANTHER" id="PTHR12428">
    <property type="entry name" value="OXA1"/>
    <property type="match status" value="1"/>
</dbReference>
<dbReference type="PANTHER" id="PTHR12428:SF65">
    <property type="entry name" value="CYTOCHROME C OXIDASE ASSEMBLY PROTEIN COX18, MITOCHONDRIAL"/>
    <property type="match status" value="1"/>
</dbReference>
<evidence type="ECO:0000256" key="9">
    <source>
        <dbReference type="RuleBase" id="RU003945"/>
    </source>
</evidence>
<dbReference type="EMBL" id="DXIJ01000001">
    <property type="protein sequence ID" value="HIV85184.1"/>
    <property type="molecule type" value="Genomic_DNA"/>
</dbReference>
<organism evidence="12 13">
    <name type="scientific">Candidatus Monoglobus merdigallinarum</name>
    <dbReference type="NCBI Taxonomy" id="2838698"/>
    <lineage>
        <taxon>Bacteria</taxon>
        <taxon>Bacillati</taxon>
        <taxon>Bacillota</taxon>
        <taxon>Clostridia</taxon>
        <taxon>Monoglobales</taxon>
        <taxon>Monoglobaceae</taxon>
        <taxon>Monoglobus</taxon>
    </lineage>
</organism>
<sequence>MSYIMLALGWVLKLMYTISGNYGIAIIFFTIIIKMILMPLTVKQQKSMLKTQKLQPLLMEIQKKYANDTEKLNQETMKLYQKYHVNPMSGCLPMLIQLPILMALYWVVKQPIIYIMGVASEDIWRIVSAIDEWNAVNPDAVSSLLSSMNLDSVAALGANEYKSFGQYEIQVARFLFDNPDIMNSHFITETGNTYTLIDFDFCGVDLSATPDLWGLLGLVLGQLPAGGINWNTIGLWLIPVIAGGSSYISSKITQRMQPAPPPQKDENGVEKPNTMKTMLIMMPLFSAWIAFTLPAAIGFYWILSSIIQLLQQILLNKVINVGVSDEDIKEEIENAKKNRKKRKK</sequence>
<dbReference type="InterPro" id="IPR001708">
    <property type="entry name" value="YidC/ALB3/OXA1/COX18"/>
</dbReference>
<dbReference type="Pfam" id="PF02096">
    <property type="entry name" value="60KD_IMP"/>
    <property type="match status" value="1"/>
</dbReference>
<dbReference type="InterPro" id="IPR028055">
    <property type="entry name" value="YidC/Oxa/ALB_C"/>
</dbReference>
<reference evidence="12" key="1">
    <citation type="journal article" date="2021" name="PeerJ">
        <title>Extensive microbial diversity within the chicken gut microbiome revealed by metagenomics and culture.</title>
        <authorList>
            <person name="Gilroy R."/>
            <person name="Ravi A."/>
            <person name="Getino M."/>
            <person name="Pursley I."/>
            <person name="Horton D.L."/>
            <person name="Alikhan N.F."/>
            <person name="Baker D."/>
            <person name="Gharbi K."/>
            <person name="Hall N."/>
            <person name="Watson M."/>
            <person name="Adriaenssens E.M."/>
            <person name="Foster-Nyarko E."/>
            <person name="Jarju S."/>
            <person name="Secka A."/>
            <person name="Antonio M."/>
            <person name="Oren A."/>
            <person name="Chaudhuri R.R."/>
            <person name="La Ragione R."/>
            <person name="Hildebrand F."/>
            <person name="Pallen M.J."/>
        </authorList>
    </citation>
    <scope>NUCLEOTIDE SEQUENCE</scope>
    <source>
        <strain evidence="12">5790</strain>
    </source>
</reference>
<gene>
    <name evidence="12" type="ORF">H9900_00040</name>
</gene>
<feature type="domain" description="Membrane insertase YidC/Oxa/ALB C-terminal" evidence="11">
    <location>
        <begin position="22"/>
        <end position="317"/>
    </location>
</feature>
<feature type="transmembrane region" description="Helical" evidence="10">
    <location>
        <begin position="279"/>
        <end position="303"/>
    </location>
</feature>
<keyword evidence="3" id="KW-1003">Cell membrane</keyword>
<evidence type="ECO:0000313" key="13">
    <source>
        <dbReference type="Proteomes" id="UP000824162"/>
    </source>
</evidence>
<reference evidence="12" key="2">
    <citation type="submission" date="2021-04" db="EMBL/GenBank/DDBJ databases">
        <authorList>
            <person name="Gilroy R."/>
        </authorList>
    </citation>
    <scope>NUCLEOTIDE SEQUENCE</scope>
    <source>
        <strain evidence="12">5790</strain>
    </source>
</reference>
<evidence type="ECO:0000256" key="7">
    <source>
        <dbReference type="ARBA" id="ARBA00023136"/>
    </source>
</evidence>
<dbReference type="InterPro" id="IPR047196">
    <property type="entry name" value="YidC_ALB_C"/>
</dbReference>
<dbReference type="GO" id="GO:0005886">
    <property type="term" value="C:plasma membrane"/>
    <property type="evidence" value="ECO:0007669"/>
    <property type="project" value="UniProtKB-SubCell"/>
</dbReference>
<dbReference type="GO" id="GO:0032977">
    <property type="term" value="F:membrane insertase activity"/>
    <property type="evidence" value="ECO:0007669"/>
    <property type="project" value="InterPro"/>
</dbReference>
<name>A0A9D1PQU2_9FIRM</name>
<keyword evidence="6 10" id="KW-1133">Transmembrane helix</keyword>
<keyword evidence="7 10" id="KW-0472">Membrane</keyword>
<dbReference type="GO" id="GO:0015031">
    <property type="term" value="P:protein transport"/>
    <property type="evidence" value="ECO:0007669"/>
    <property type="project" value="UniProtKB-KW"/>
</dbReference>
<dbReference type="GO" id="GO:0051205">
    <property type="term" value="P:protein insertion into membrane"/>
    <property type="evidence" value="ECO:0007669"/>
    <property type="project" value="TreeGrafter"/>
</dbReference>
<evidence type="ECO:0000256" key="4">
    <source>
        <dbReference type="ARBA" id="ARBA00022692"/>
    </source>
</evidence>
<evidence type="ECO:0000313" key="12">
    <source>
        <dbReference type="EMBL" id="HIV85184.1"/>
    </source>
</evidence>